<dbReference type="EMBL" id="JARKIB010000045">
    <property type="protein sequence ID" value="KAJ7756968.1"/>
    <property type="molecule type" value="Genomic_DNA"/>
</dbReference>
<gene>
    <name evidence="1" type="ORF">B0H16DRAFT_1537553</name>
</gene>
<accession>A0AAD7J5V9</accession>
<dbReference type="Proteomes" id="UP001215598">
    <property type="component" value="Unassembled WGS sequence"/>
</dbReference>
<organism evidence="1 2">
    <name type="scientific">Mycena metata</name>
    <dbReference type="NCBI Taxonomy" id="1033252"/>
    <lineage>
        <taxon>Eukaryota</taxon>
        <taxon>Fungi</taxon>
        <taxon>Dikarya</taxon>
        <taxon>Basidiomycota</taxon>
        <taxon>Agaricomycotina</taxon>
        <taxon>Agaricomycetes</taxon>
        <taxon>Agaricomycetidae</taxon>
        <taxon>Agaricales</taxon>
        <taxon>Marasmiineae</taxon>
        <taxon>Mycenaceae</taxon>
        <taxon>Mycena</taxon>
    </lineage>
</organism>
<name>A0AAD7J5V9_9AGAR</name>
<proteinExistence type="predicted"/>
<evidence type="ECO:0000313" key="2">
    <source>
        <dbReference type="Proteomes" id="UP001215598"/>
    </source>
</evidence>
<protein>
    <submittedName>
        <fullName evidence="1">Uncharacterized protein</fullName>
    </submittedName>
</protein>
<keyword evidence="2" id="KW-1185">Reference proteome</keyword>
<reference evidence="1" key="1">
    <citation type="submission" date="2023-03" db="EMBL/GenBank/DDBJ databases">
        <title>Massive genome expansion in bonnet fungi (Mycena s.s.) driven by repeated elements and novel gene families across ecological guilds.</title>
        <authorList>
            <consortium name="Lawrence Berkeley National Laboratory"/>
            <person name="Harder C.B."/>
            <person name="Miyauchi S."/>
            <person name="Viragh M."/>
            <person name="Kuo A."/>
            <person name="Thoen E."/>
            <person name="Andreopoulos B."/>
            <person name="Lu D."/>
            <person name="Skrede I."/>
            <person name="Drula E."/>
            <person name="Henrissat B."/>
            <person name="Morin E."/>
            <person name="Kohler A."/>
            <person name="Barry K."/>
            <person name="LaButti K."/>
            <person name="Morin E."/>
            <person name="Salamov A."/>
            <person name="Lipzen A."/>
            <person name="Mereny Z."/>
            <person name="Hegedus B."/>
            <person name="Baldrian P."/>
            <person name="Stursova M."/>
            <person name="Weitz H."/>
            <person name="Taylor A."/>
            <person name="Grigoriev I.V."/>
            <person name="Nagy L.G."/>
            <person name="Martin F."/>
            <person name="Kauserud H."/>
        </authorList>
    </citation>
    <scope>NUCLEOTIDE SEQUENCE</scope>
    <source>
        <strain evidence="1">CBHHK182m</strain>
    </source>
</reference>
<comment type="caution">
    <text evidence="1">The sequence shown here is derived from an EMBL/GenBank/DDBJ whole genome shotgun (WGS) entry which is preliminary data.</text>
</comment>
<dbReference type="AlphaFoldDB" id="A0AAD7J5V9"/>
<evidence type="ECO:0000313" key="1">
    <source>
        <dbReference type="EMBL" id="KAJ7756968.1"/>
    </source>
</evidence>
<sequence>MTFSWMVIFCSLCGAGRHNRRLFTRWAPSTWSSTSGSSRLNTDISICSMCVFGRVGKSSMTPETRLYFTRSRVRSSMPNTFNEFPTAPNSGKKACIFPISASRIESSLSVVTSIGQVW</sequence>